<sequence length="52" mass="6146">MLLPMLKSVYWGKLIDEWKKKVEEASMDRVRESQRPTSPPGPTSVFEDWPIR</sequence>
<evidence type="ECO:0000313" key="2">
    <source>
        <dbReference type="EMBL" id="KAF2175926.1"/>
    </source>
</evidence>
<dbReference type="EMBL" id="ML994720">
    <property type="protein sequence ID" value="KAF2175926.1"/>
    <property type="molecule type" value="Genomic_DNA"/>
</dbReference>
<accession>A0A6A6DEA8</accession>
<feature type="region of interest" description="Disordered" evidence="1">
    <location>
        <begin position="25"/>
        <end position="52"/>
    </location>
</feature>
<name>A0A6A6DEA8_9PEZI</name>
<dbReference type="AlphaFoldDB" id="A0A6A6DEA8"/>
<reference evidence="2" key="1">
    <citation type="journal article" date="2020" name="Stud. Mycol.">
        <title>101 Dothideomycetes genomes: a test case for predicting lifestyles and emergence of pathogens.</title>
        <authorList>
            <person name="Haridas S."/>
            <person name="Albert R."/>
            <person name="Binder M."/>
            <person name="Bloem J."/>
            <person name="Labutti K."/>
            <person name="Salamov A."/>
            <person name="Andreopoulos B."/>
            <person name="Baker S."/>
            <person name="Barry K."/>
            <person name="Bills G."/>
            <person name="Bluhm B."/>
            <person name="Cannon C."/>
            <person name="Castanera R."/>
            <person name="Culley D."/>
            <person name="Daum C."/>
            <person name="Ezra D."/>
            <person name="Gonzalez J."/>
            <person name="Henrissat B."/>
            <person name="Kuo A."/>
            <person name="Liang C."/>
            <person name="Lipzen A."/>
            <person name="Lutzoni F."/>
            <person name="Magnuson J."/>
            <person name="Mondo S."/>
            <person name="Nolan M."/>
            <person name="Ohm R."/>
            <person name="Pangilinan J."/>
            <person name="Park H.-J."/>
            <person name="Ramirez L."/>
            <person name="Alfaro M."/>
            <person name="Sun H."/>
            <person name="Tritt A."/>
            <person name="Yoshinaga Y."/>
            <person name="Zwiers L.-H."/>
            <person name="Turgeon B."/>
            <person name="Goodwin S."/>
            <person name="Spatafora J."/>
            <person name="Crous P."/>
            <person name="Grigoriev I."/>
        </authorList>
    </citation>
    <scope>NUCLEOTIDE SEQUENCE</scope>
    <source>
        <strain evidence="2">CBS 207.26</strain>
    </source>
</reference>
<evidence type="ECO:0000313" key="3">
    <source>
        <dbReference type="Proteomes" id="UP000800200"/>
    </source>
</evidence>
<organism evidence="2 3">
    <name type="scientific">Zopfia rhizophila CBS 207.26</name>
    <dbReference type="NCBI Taxonomy" id="1314779"/>
    <lineage>
        <taxon>Eukaryota</taxon>
        <taxon>Fungi</taxon>
        <taxon>Dikarya</taxon>
        <taxon>Ascomycota</taxon>
        <taxon>Pezizomycotina</taxon>
        <taxon>Dothideomycetes</taxon>
        <taxon>Dothideomycetes incertae sedis</taxon>
        <taxon>Zopfiaceae</taxon>
        <taxon>Zopfia</taxon>
    </lineage>
</organism>
<protein>
    <submittedName>
        <fullName evidence="2">Uncharacterized protein</fullName>
    </submittedName>
</protein>
<keyword evidence="3" id="KW-1185">Reference proteome</keyword>
<dbReference type="Proteomes" id="UP000800200">
    <property type="component" value="Unassembled WGS sequence"/>
</dbReference>
<feature type="compositionally biased region" description="Basic and acidic residues" evidence="1">
    <location>
        <begin position="25"/>
        <end position="34"/>
    </location>
</feature>
<evidence type="ECO:0000256" key="1">
    <source>
        <dbReference type="SAM" id="MobiDB-lite"/>
    </source>
</evidence>
<gene>
    <name evidence="2" type="ORF">K469DRAFT_701313</name>
</gene>
<proteinExistence type="predicted"/>